<evidence type="ECO:0000256" key="1">
    <source>
        <dbReference type="SAM" id="MobiDB-lite"/>
    </source>
</evidence>
<dbReference type="EMBL" id="VRVR01000038">
    <property type="protein sequence ID" value="KAF0852426.1"/>
    <property type="molecule type" value="Genomic_DNA"/>
</dbReference>
<dbReference type="PANTHER" id="PTHR14369">
    <property type="entry name" value="SURFEIT LOCUS PROTEIN 6"/>
    <property type="match status" value="1"/>
</dbReference>
<organism evidence="2 3">
    <name type="scientific">Andalucia godoyi</name>
    <name type="common">Flagellate</name>
    <dbReference type="NCBI Taxonomy" id="505711"/>
    <lineage>
        <taxon>Eukaryota</taxon>
        <taxon>Discoba</taxon>
        <taxon>Jakobida</taxon>
        <taxon>Andalucina</taxon>
        <taxon>Andaluciidae</taxon>
        <taxon>Andalucia</taxon>
    </lineage>
</organism>
<dbReference type="GO" id="GO:0042274">
    <property type="term" value="P:ribosomal small subunit biogenesis"/>
    <property type="evidence" value="ECO:0007669"/>
    <property type="project" value="TreeGrafter"/>
</dbReference>
<feature type="compositionally biased region" description="Basic and acidic residues" evidence="1">
    <location>
        <begin position="346"/>
        <end position="365"/>
    </location>
</feature>
<gene>
    <name evidence="2" type="ORF">ANDGO_05857</name>
</gene>
<dbReference type="GO" id="GO:0005730">
    <property type="term" value="C:nucleolus"/>
    <property type="evidence" value="ECO:0007669"/>
    <property type="project" value="TreeGrafter"/>
</dbReference>
<evidence type="ECO:0000313" key="3">
    <source>
        <dbReference type="Proteomes" id="UP000799049"/>
    </source>
</evidence>
<name>A0A8K0AHH8_ANDGO</name>
<feature type="region of interest" description="Disordered" evidence="1">
    <location>
        <begin position="84"/>
        <end position="118"/>
    </location>
</feature>
<proteinExistence type="predicted"/>
<dbReference type="AlphaFoldDB" id="A0A8K0AHH8"/>
<feature type="region of interest" description="Disordered" evidence="1">
    <location>
        <begin position="282"/>
        <end position="393"/>
    </location>
</feature>
<evidence type="ECO:0000313" key="2">
    <source>
        <dbReference type="EMBL" id="KAF0852426.1"/>
    </source>
</evidence>
<keyword evidence="3" id="KW-1185">Reference proteome</keyword>
<feature type="region of interest" description="Disordered" evidence="1">
    <location>
        <begin position="139"/>
        <end position="217"/>
    </location>
</feature>
<dbReference type="GO" id="GO:0003677">
    <property type="term" value="F:DNA binding"/>
    <property type="evidence" value="ECO:0007669"/>
    <property type="project" value="TreeGrafter"/>
</dbReference>
<dbReference type="GO" id="GO:0042273">
    <property type="term" value="P:ribosomal large subunit biogenesis"/>
    <property type="evidence" value="ECO:0007669"/>
    <property type="project" value="TreeGrafter"/>
</dbReference>
<dbReference type="PANTHER" id="PTHR14369:SF0">
    <property type="entry name" value="SURFEIT LOCUS PROTEIN 6"/>
    <property type="match status" value="1"/>
</dbReference>
<feature type="compositionally biased region" description="Basic and acidic residues" evidence="1">
    <location>
        <begin position="376"/>
        <end position="386"/>
    </location>
</feature>
<feature type="compositionally biased region" description="Basic residues" evidence="1">
    <location>
        <begin position="170"/>
        <end position="179"/>
    </location>
</feature>
<reference evidence="2" key="1">
    <citation type="submission" date="2019-09" db="EMBL/GenBank/DDBJ databases">
        <title>The Mitochondrial Proteome of the Jakobid, Andalucia godoyi, a Protist With the Most Gene-Rich and Bacteria-Like Mitochondrial Genome.</title>
        <authorList>
            <person name="Gray M.W."/>
            <person name="Burger G."/>
            <person name="Derelle R."/>
            <person name="Klimes V."/>
            <person name="Leger M."/>
            <person name="Sarrasin M."/>
            <person name="Vlcek C."/>
            <person name="Roger A.J."/>
            <person name="Elias M."/>
            <person name="Lang B.F."/>
        </authorList>
    </citation>
    <scope>NUCLEOTIDE SEQUENCE</scope>
    <source>
        <strain evidence="2">And28</strain>
    </source>
</reference>
<accession>A0A8K0AHH8</accession>
<feature type="compositionally biased region" description="Acidic residues" evidence="1">
    <location>
        <begin position="147"/>
        <end position="161"/>
    </location>
</feature>
<feature type="compositionally biased region" description="Low complexity" evidence="1">
    <location>
        <begin position="201"/>
        <end position="217"/>
    </location>
</feature>
<comment type="caution">
    <text evidence="2">The sequence shown here is derived from an EMBL/GenBank/DDBJ whole genome shotgun (WGS) entry which is preliminary data.</text>
</comment>
<feature type="compositionally biased region" description="Basic and acidic residues" evidence="1">
    <location>
        <begin position="300"/>
        <end position="327"/>
    </location>
</feature>
<protein>
    <submittedName>
        <fullName evidence="2">Putative mitochondrial protein</fullName>
    </submittedName>
</protein>
<dbReference type="GO" id="GO:0003723">
    <property type="term" value="F:RNA binding"/>
    <property type="evidence" value="ECO:0007669"/>
    <property type="project" value="TreeGrafter"/>
</dbReference>
<sequence length="393" mass="43374">MSVTSSRLQSSASFFDRLISCVPETLRSVSSSSSGVFGLAQEDAPESKSRFLINSKNMDTREAKKNLIKVEKATLQRKEQSAAKRQEFALEKESANQGAAKDDEVLSRNGKTEGEGKHYGASIDELRLRLKAKLDALHTNRKRDAAESSESEGEDGEDDENGNGKEGKAAVKRAAKRSRQAGARKDGEGHVVEAGASKALSESGSSDHSNSSSSLRSPVHDLAFSKVEFGGAPSTPVALAQRTSLKQKKVLLQKAEKMENKLREMKGEDGIRDKKLEEAARRALGEKDLSSSRMLKKQIKKSEKAVRQRGNKKEARERADEQREKQKQIIKARREAKRAGFEGSQPEEKRPYHAKDSKENAKDNTHSSSSANKFHAGRDGKSDGKHDHKQQRH</sequence>
<dbReference type="Proteomes" id="UP000799049">
    <property type="component" value="Unassembled WGS sequence"/>
</dbReference>
<dbReference type="InterPro" id="IPR007019">
    <property type="entry name" value="SURF6"/>
</dbReference>